<gene>
    <name evidence="1" type="ORF">OWV82_022680</name>
</gene>
<evidence type="ECO:0000313" key="2">
    <source>
        <dbReference type="Proteomes" id="UP001164539"/>
    </source>
</evidence>
<name>A0ACC1WUK5_MELAZ</name>
<evidence type="ECO:0000313" key="1">
    <source>
        <dbReference type="EMBL" id="KAJ4702669.1"/>
    </source>
</evidence>
<sequence length="513" mass="55580">MKKHFLALCFILCLLASQTTSISEKKLSQLMAKHQAASSSRGSTPLESSNKNNGRVFYPIGYGADPTGGIESSDAILQAVNDALQVQSGLQLLTGIKDLGGVIVDLQGGNYTISKPIRFPAGYGNLVVQGGSLRASSNFPVDRHLIELWAPNSQNFKQQTESITFHGLKDQNGGIYYEDITFRDILFDSSYTGGGLFIIDSARIRINNCFFLHFTTQGILVEKGHETFISNSFLGQHSTVGGDPAEKDFSGTGIELASNDNAITDVVIFSAAIGVLLRGQANIVTGVHCYNKATGFGGIGILVKVADASLTRIDNCYLDYTGIVLEDPVQVHITNGFFLGDANIVLKSIKGRISGVNIVENMFNGSPQNNVPIVNLDGEFSNIDQVVIHQNNVNGMRLKSTAGKLLVAGNGTKWVADFSPILVFPNRIIHFQYSMYVEGGFAAHGVTNVSNNVVVVESDKPVNGIVSVAVDQYNMLMKVSYRSGRNDQSMGTRESFSSRKRSLEVCVCFWTIF</sequence>
<reference evidence="1 2" key="1">
    <citation type="journal article" date="2023" name="Science">
        <title>Complex scaffold remodeling in plant triterpene biosynthesis.</title>
        <authorList>
            <person name="De La Pena R."/>
            <person name="Hodgson H."/>
            <person name="Liu J.C."/>
            <person name="Stephenson M.J."/>
            <person name="Martin A.C."/>
            <person name="Owen C."/>
            <person name="Harkess A."/>
            <person name="Leebens-Mack J."/>
            <person name="Jimenez L.E."/>
            <person name="Osbourn A."/>
            <person name="Sattely E.S."/>
        </authorList>
    </citation>
    <scope>NUCLEOTIDE SEQUENCE [LARGE SCALE GENOMIC DNA]</scope>
    <source>
        <strain evidence="2">cv. JPN11</strain>
        <tissue evidence="1">Leaf</tissue>
    </source>
</reference>
<accession>A0ACC1WUK5</accession>
<dbReference type="Proteomes" id="UP001164539">
    <property type="component" value="Chromosome 13"/>
</dbReference>
<proteinExistence type="predicted"/>
<dbReference type="EMBL" id="CM051406">
    <property type="protein sequence ID" value="KAJ4702669.1"/>
    <property type="molecule type" value="Genomic_DNA"/>
</dbReference>
<organism evidence="1 2">
    <name type="scientific">Melia azedarach</name>
    <name type="common">Chinaberry tree</name>
    <dbReference type="NCBI Taxonomy" id="155640"/>
    <lineage>
        <taxon>Eukaryota</taxon>
        <taxon>Viridiplantae</taxon>
        <taxon>Streptophyta</taxon>
        <taxon>Embryophyta</taxon>
        <taxon>Tracheophyta</taxon>
        <taxon>Spermatophyta</taxon>
        <taxon>Magnoliopsida</taxon>
        <taxon>eudicotyledons</taxon>
        <taxon>Gunneridae</taxon>
        <taxon>Pentapetalae</taxon>
        <taxon>rosids</taxon>
        <taxon>malvids</taxon>
        <taxon>Sapindales</taxon>
        <taxon>Meliaceae</taxon>
        <taxon>Melia</taxon>
    </lineage>
</organism>
<protein>
    <submittedName>
        <fullName evidence="1">Polygalacturonase QRT3-like protein</fullName>
    </submittedName>
</protein>
<comment type="caution">
    <text evidence="1">The sequence shown here is derived from an EMBL/GenBank/DDBJ whole genome shotgun (WGS) entry which is preliminary data.</text>
</comment>
<keyword evidence="2" id="KW-1185">Reference proteome</keyword>